<dbReference type="InterPro" id="IPR004869">
    <property type="entry name" value="MMPL_dom"/>
</dbReference>
<proteinExistence type="predicted"/>
<evidence type="ECO:0000256" key="2">
    <source>
        <dbReference type="ARBA" id="ARBA00022475"/>
    </source>
</evidence>
<evidence type="ECO:0000313" key="9">
    <source>
        <dbReference type="Proteomes" id="UP000186666"/>
    </source>
</evidence>
<gene>
    <name evidence="8" type="ORF">SAMN05421578_11766</name>
</gene>
<feature type="transmembrane region" description="Helical" evidence="6">
    <location>
        <begin position="184"/>
        <end position="205"/>
    </location>
</feature>
<accession>A0ABY1KB25</accession>
<organism evidence="8 9">
    <name type="scientific">Paenibacillus macquariensis</name>
    <dbReference type="NCBI Taxonomy" id="948756"/>
    <lineage>
        <taxon>Bacteria</taxon>
        <taxon>Bacillati</taxon>
        <taxon>Bacillota</taxon>
        <taxon>Bacilli</taxon>
        <taxon>Bacillales</taxon>
        <taxon>Paenibacillaceae</taxon>
        <taxon>Paenibacillus</taxon>
    </lineage>
</organism>
<evidence type="ECO:0000256" key="1">
    <source>
        <dbReference type="ARBA" id="ARBA00004651"/>
    </source>
</evidence>
<feature type="domain" description="SSD" evidence="7">
    <location>
        <begin position="211"/>
        <end position="341"/>
    </location>
</feature>
<dbReference type="EMBL" id="FTNK01000017">
    <property type="protein sequence ID" value="SIR53081.1"/>
    <property type="molecule type" value="Genomic_DNA"/>
</dbReference>
<comment type="subcellular location">
    <subcellularLocation>
        <location evidence="1">Cell membrane</location>
        <topology evidence="1">Multi-pass membrane protein</topology>
    </subcellularLocation>
</comment>
<keyword evidence="9" id="KW-1185">Reference proteome</keyword>
<feature type="transmembrane region" description="Helical" evidence="6">
    <location>
        <begin position="316"/>
        <end position="343"/>
    </location>
</feature>
<evidence type="ECO:0000256" key="3">
    <source>
        <dbReference type="ARBA" id="ARBA00022692"/>
    </source>
</evidence>
<reference evidence="8 9" key="1">
    <citation type="submission" date="2017-01" db="EMBL/GenBank/DDBJ databases">
        <authorList>
            <person name="Varghese N."/>
            <person name="Submissions S."/>
        </authorList>
    </citation>
    <scope>NUCLEOTIDE SEQUENCE [LARGE SCALE GENOMIC DNA]</scope>
    <source>
        <strain evidence="8 9">ATCC 23464</strain>
    </source>
</reference>
<evidence type="ECO:0000259" key="7">
    <source>
        <dbReference type="PROSITE" id="PS50156"/>
    </source>
</evidence>
<protein>
    <submittedName>
        <fullName evidence="8">Drug exporter of the RND superfamily</fullName>
    </submittedName>
</protein>
<feature type="transmembrane region" description="Helical" evidence="6">
    <location>
        <begin position="12"/>
        <end position="34"/>
    </location>
</feature>
<dbReference type="Proteomes" id="UP000186666">
    <property type="component" value="Unassembled WGS sequence"/>
</dbReference>
<sequence>MKWLLEGWGRSVVRFRWIIVCVWLVIAVVFGGIYSGQLEPLLTGGGWGVPGSGSYNAYHAISEKFESRSTTSMSFVIQDTNNKVGSVAYSERVTAIKELLMKEEAIESVYTWLDAPEEMKAQFQNEQGNVTIGFIEMNIDEGFAQKVLPEIQERVSAKMQSHDVDVTILGAPALWGEVNAACQAGLATAHLYAIPIVILVLLLVFRSVVSSIMPLLLAGFSIAITMGVLSFIAKETELSVFILDSAMMIGIGVGIDFALIFVSRFREELLTSPLNIKKVISTTMYTAGHAILFSSLTIMGAMSALLFVQIAAVRSMALGIIVVVLFLLLTSMSLLPAVMSILGNKVNALSIPKRLLSKKSKGWYNMSHRVMKRPVLYLIGSVIILGLLALPALELETSTPDVRMLSEDSGARKGVDTLQDAFGIGFPSPIQIVIQASEMWD</sequence>
<feature type="transmembrane region" description="Helical" evidence="6">
    <location>
        <begin position="375"/>
        <end position="393"/>
    </location>
</feature>
<dbReference type="RefSeq" id="WP_068592544.1">
    <property type="nucleotide sequence ID" value="NZ_FTNK01000017.1"/>
</dbReference>
<dbReference type="Gene3D" id="1.20.1640.10">
    <property type="entry name" value="Multidrug efflux transporter AcrB transmembrane domain"/>
    <property type="match status" value="1"/>
</dbReference>
<keyword evidence="2" id="KW-1003">Cell membrane</keyword>
<dbReference type="PANTHER" id="PTHR33406">
    <property type="entry name" value="MEMBRANE PROTEIN MJ1562-RELATED"/>
    <property type="match status" value="1"/>
</dbReference>
<feature type="transmembrane region" description="Helical" evidence="6">
    <location>
        <begin position="283"/>
        <end position="310"/>
    </location>
</feature>
<name>A0ABY1KB25_9BACL</name>
<dbReference type="PANTHER" id="PTHR33406:SF13">
    <property type="entry name" value="MEMBRANE PROTEIN YDFJ"/>
    <property type="match status" value="1"/>
</dbReference>
<evidence type="ECO:0000256" key="6">
    <source>
        <dbReference type="SAM" id="Phobius"/>
    </source>
</evidence>
<dbReference type="SUPFAM" id="SSF82866">
    <property type="entry name" value="Multidrug efflux transporter AcrB transmembrane domain"/>
    <property type="match status" value="1"/>
</dbReference>
<feature type="transmembrane region" description="Helical" evidence="6">
    <location>
        <begin position="212"/>
        <end position="232"/>
    </location>
</feature>
<keyword evidence="3 6" id="KW-0812">Transmembrane</keyword>
<keyword evidence="5 6" id="KW-0472">Membrane</keyword>
<evidence type="ECO:0000313" key="8">
    <source>
        <dbReference type="EMBL" id="SIR53081.1"/>
    </source>
</evidence>
<dbReference type="Pfam" id="PF03176">
    <property type="entry name" value="MMPL"/>
    <property type="match status" value="1"/>
</dbReference>
<evidence type="ECO:0000256" key="5">
    <source>
        <dbReference type="ARBA" id="ARBA00023136"/>
    </source>
</evidence>
<comment type="caution">
    <text evidence="8">The sequence shown here is derived from an EMBL/GenBank/DDBJ whole genome shotgun (WGS) entry which is preliminary data.</text>
</comment>
<dbReference type="PROSITE" id="PS50156">
    <property type="entry name" value="SSD"/>
    <property type="match status" value="1"/>
</dbReference>
<keyword evidence="4 6" id="KW-1133">Transmembrane helix</keyword>
<dbReference type="InterPro" id="IPR000731">
    <property type="entry name" value="SSD"/>
</dbReference>
<feature type="transmembrane region" description="Helical" evidence="6">
    <location>
        <begin position="238"/>
        <end position="262"/>
    </location>
</feature>
<evidence type="ECO:0000256" key="4">
    <source>
        <dbReference type="ARBA" id="ARBA00022989"/>
    </source>
</evidence>
<dbReference type="InterPro" id="IPR050545">
    <property type="entry name" value="Mycobact_MmpL"/>
</dbReference>